<gene>
    <name evidence="1" type="primary">TMT1_2</name>
    <name evidence="1" type="ORF">LTR37_015186</name>
</gene>
<reference evidence="1" key="1">
    <citation type="submission" date="2023-07" db="EMBL/GenBank/DDBJ databases">
        <title>Black Yeasts Isolated from many extreme environments.</title>
        <authorList>
            <person name="Coleine C."/>
            <person name="Stajich J.E."/>
            <person name="Selbmann L."/>
        </authorList>
    </citation>
    <scope>NUCLEOTIDE SEQUENCE</scope>
    <source>
        <strain evidence="1">CCFEE 5714</strain>
    </source>
</reference>
<comment type="caution">
    <text evidence="1">The sequence shown here is derived from an EMBL/GenBank/DDBJ whole genome shotgun (WGS) entry which is preliminary data.</text>
</comment>
<dbReference type="Proteomes" id="UP001281147">
    <property type="component" value="Unassembled WGS sequence"/>
</dbReference>
<keyword evidence="2" id="KW-1185">Reference proteome</keyword>
<organism evidence="1 2">
    <name type="scientific">Vermiconidia calcicola</name>
    <dbReference type="NCBI Taxonomy" id="1690605"/>
    <lineage>
        <taxon>Eukaryota</taxon>
        <taxon>Fungi</taxon>
        <taxon>Dikarya</taxon>
        <taxon>Ascomycota</taxon>
        <taxon>Pezizomycotina</taxon>
        <taxon>Dothideomycetes</taxon>
        <taxon>Dothideomycetidae</taxon>
        <taxon>Mycosphaerellales</taxon>
        <taxon>Extremaceae</taxon>
        <taxon>Vermiconidia</taxon>
    </lineage>
</organism>
<evidence type="ECO:0000313" key="2">
    <source>
        <dbReference type="Proteomes" id="UP001281147"/>
    </source>
</evidence>
<keyword evidence="1" id="KW-0808">Transferase</keyword>
<protein>
    <submittedName>
        <fullName evidence="1">Trans-aconitate methyltransferase 1</fullName>
        <ecNumber evidence="1">2.1.1.145</ecNumber>
    </submittedName>
</protein>
<evidence type="ECO:0000313" key="1">
    <source>
        <dbReference type="EMBL" id="KAK3701875.1"/>
    </source>
</evidence>
<dbReference type="EC" id="2.1.1.145" evidence="1"/>
<keyword evidence="1" id="KW-0489">Methyltransferase</keyword>
<name>A0ACC3MRE4_9PEZI</name>
<accession>A0ACC3MRE4</accession>
<proteinExistence type="predicted"/>
<sequence length="295" mass="33069">MATFAKSTFSAASYAAFRPTYPPALYNAVLAYHRGPKRVCLDLGCGTGIVTREMAASGRFERVIGTDPSLGMIKQAREQTTESNVEFHEGSAESMPSGLVAEGSVDCVVAGQSAHWFDYHKLWPEMRRLLRKGGTIAFWGYKDPVLVDYPCATEVLNKYTYGPDPETQLGPYWTQPGRRYVQEKLRVIQPPQESFEEVQRVEYEPACKGARSGEGTIFMEKSLSVGQAKAYYRTFSSFHGWQEAHPEDVSREKGGRGDLVDRMFEEMAEGDAVFGVEEEVVRMEWGSGLVMARRR</sequence>
<dbReference type="EMBL" id="JAUTXU010000167">
    <property type="protein sequence ID" value="KAK3701875.1"/>
    <property type="molecule type" value="Genomic_DNA"/>
</dbReference>